<dbReference type="PANTHER" id="PTHR43372">
    <property type="entry name" value="FATTY-ACID AMIDE HYDROLASE"/>
    <property type="match status" value="1"/>
</dbReference>
<evidence type="ECO:0000313" key="3">
    <source>
        <dbReference type="RefSeq" id="XP_025830745.1"/>
    </source>
</evidence>
<dbReference type="InterPro" id="IPR036928">
    <property type="entry name" value="AS_sf"/>
</dbReference>
<dbReference type="Pfam" id="PF01425">
    <property type="entry name" value="Amidase"/>
    <property type="match status" value="1"/>
</dbReference>
<dbReference type="OrthoDB" id="6428749at2759"/>
<dbReference type="GeneID" id="112904590"/>
<dbReference type="InterPro" id="IPR023631">
    <property type="entry name" value="Amidase_dom"/>
</dbReference>
<dbReference type="Proteomes" id="UP000192223">
    <property type="component" value="Unplaced"/>
</dbReference>
<dbReference type="KEGG" id="apln:112904590"/>
<keyword evidence="2" id="KW-1185">Reference proteome</keyword>
<sequence length="124" mass="12869">MIRKWLSYSVGSLKFKGRKADDDGEAVSKLKIAGAIPLLVSSTPELCFGWEASNHITGVTKNPYNPAYSSAGSSGGEGALLGAGASVIGIGSDIAGSIRLPALFNGIFGHKPTPSKIFSIKKPY</sequence>
<protein>
    <submittedName>
        <fullName evidence="3">Fatty-acid amide hydrolase 2-B-like</fullName>
    </submittedName>
</protein>
<reference evidence="3" key="1">
    <citation type="submission" date="2025-08" db="UniProtKB">
        <authorList>
            <consortium name="RefSeq"/>
        </authorList>
    </citation>
    <scope>IDENTIFICATION</scope>
    <source>
        <tissue evidence="3">Entire body</tissue>
    </source>
</reference>
<accession>A0A7F5QZK2</accession>
<dbReference type="InterPro" id="IPR052739">
    <property type="entry name" value="FAAH2"/>
</dbReference>
<proteinExistence type="predicted"/>
<dbReference type="AlphaFoldDB" id="A0A7F5QZK2"/>
<gene>
    <name evidence="3" type="primary">LOC112904590</name>
</gene>
<dbReference type="Gene3D" id="3.90.1300.10">
    <property type="entry name" value="Amidase signature (AS) domain"/>
    <property type="match status" value="1"/>
</dbReference>
<evidence type="ECO:0000259" key="1">
    <source>
        <dbReference type="Pfam" id="PF01425"/>
    </source>
</evidence>
<dbReference type="GO" id="GO:0012505">
    <property type="term" value="C:endomembrane system"/>
    <property type="evidence" value="ECO:0007669"/>
    <property type="project" value="TreeGrafter"/>
</dbReference>
<dbReference type="RefSeq" id="XP_025830745.1">
    <property type="nucleotide sequence ID" value="XM_025974960.1"/>
</dbReference>
<dbReference type="PANTHER" id="PTHR43372:SF3">
    <property type="entry name" value="AT07710P-RELATED"/>
    <property type="match status" value="1"/>
</dbReference>
<evidence type="ECO:0000313" key="2">
    <source>
        <dbReference type="Proteomes" id="UP000192223"/>
    </source>
</evidence>
<dbReference type="InParanoid" id="A0A7F5QZK2"/>
<dbReference type="SUPFAM" id="SSF75304">
    <property type="entry name" value="Amidase signature (AS) enzymes"/>
    <property type="match status" value="1"/>
</dbReference>
<name>A0A7F5QZK2_AGRPL</name>
<organism evidence="2 3">
    <name type="scientific">Agrilus planipennis</name>
    <name type="common">Emerald ash borer</name>
    <name type="synonym">Agrilus marcopoli</name>
    <dbReference type="NCBI Taxonomy" id="224129"/>
    <lineage>
        <taxon>Eukaryota</taxon>
        <taxon>Metazoa</taxon>
        <taxon>Ecdysozoa</taxon>
        <taxon>Arthropoda</taxon>
        <taxon>Hexapoda</taxon>
        <taxon>Insecta</taxon>
        <taxon>Pterygota</taxon>
        <taxon>Neoptera</taxon>
        <taxon>Endopterygota</taxon>
        <taxon>Coleoptera</taxon>
        <taxon>Polyphaga</taxon>
        <taxon>Elateriformia</taxon>
        <taxon>Buprestoidea</taxon>
        <taxon>Buprestidae</taxon>
        <taxon>Agrilinae</taxon>
        <taxon>Agrilus</taxon>
    </lineage>
</organism>
<feature type="domain" description="Amidase" evidence="1">
    <location>
        <begin position="8"/>
        <end position="113"/>
    </location>
</feature>